<sequence length="105" mass="12271">MQASSQRAFDEWVKTIAIELIRQTPLDAIKYLDILTIAECWKRRDDLQEKDWNYNDCPSDKTKANGNDDAMEECVTCQSESAKTGVEEIFRREPLVIRNREQCLQ</sequence>
<proteinExistence type="predicted"/>
<organism evidence="1 2">
    <name type="scientific">Acanthoscelides obtectus</name>
    <name type="common">Bean weevil</name>
    <name type="synonym">Bruchus obtectus</name>
    <dbReference type="NCBI Taxonomy" id="200917"/>
    <lineage>
        <taxon>Eukaryota</taxon>
        <taxon>Metazoa</taxon>
        <taxon>Ecdysozoa</taxon>
        <taxon>Arthropoda</taxon>
        <taxon>Hexapoda</taxon>
        <taxon>Insecta</taxon>
        <taxon>Pterygota</taxon>
        <taxon>Neoptera</taxon>
        <taxon>Endopterygota</taxon>
        <taxon>Coleoptera</taxon>
        <taxon>Polyphaga</taxon>
        <taxon>Cucujiformia</taxon>
        <taxon>Chrysomeloidea</taxon>
        <taxon>Chrysomelidae</taxon>
        <taxon>Bruchinae</taxon>
        <taxon>Bruchini</taxon>
        <taxon>Acanthoscelides</taxon>
    </lineage>
</organism>
<comment type="caution">
    <text evidence="1">The sequence shown here is derived from an EMBL/GenBank/DDBJ whole genome shotgun (WGS) entry which is preliminary data.</text>
</comment>
<dbReference type="EMBL" id="CAKOFQ010006794">
    <property type="protein sequence ID" value="CAH1972026.1"/>
    <property type="molecule type" value="Genomic_DNA"/>
</dbReference>
<protein>
    <submittedName>
        <fullName evidence="1">Uncharacterized protein</fullName>
    </submittedName>
</protein>
<gene>
    <name evidence="1" type="ORF">ACAOBT_LOCUS9770</name>
</gene>
<keyword evidence="2" id="KW-1185">Reference proteome</keyword>
<dbReference type="AlphaFoldDB" id="A0A9P0KI95"/>
<dbReference type="Proteomes" id="UP001152888">
    <property type="component" value="Unassembled WGS sequence"/>
</dbReference>
<accession>A0A9P0KI95</accession>
<dbReference type="OrthoDB" id="8189406at2759"/>
<name>A0A9P0KI95_ACAOB</name>
<evidence type="ECO:0000313" key="1">
    <source>
        <dbReference type="EMBL" id="CAH1972026.1"/>
    </source>
</evidence>
<reference evidence="1" key="1">
    <citation type="submission" date="2022-03" db="EMBL/GenBank/DDBJ databases">
        <authorList>
            <person name="Sayadi A."/>
        </authorList>
    </citation>
    <scope>NUCLEOTIDE SEQUENCE</scope>
</reference>
<evidence type="ECO:0000313" key="2">
    <source>
        <dbReference type="Proteomes" id="UP001152888"/>
    </source>
</evidence>